<comment type="caution">
    <text evidence="4">The sequence shown here is derived from an EMBL/GenBank/DDBJ whole genome shotgun (WGS) entry which is preliminary data.</text>
</comment>
<dbReference type="Gene3D" id="3.40.50.300">
    <property type="entry name" value="P-loop containing nucleotide triphosphate hydrolases"/>
    <property type="match status" value="1"/>
</dbReference>
<dbReference type="GO" id="GO:0015937">
    <property type="term" value="P:coenzyme A biosynthetic process"/>
    <property type="evidence" value="ECO:0007669"/>
    <property type="project" value="UniProtKB-UniRule"/>
</dbReference>
<evidence type="ECO:0000313" key="4">
    <source>
        <dbReference type="EMBL" id="PLX19671.1"/>
    </source>
</evidence>
<sequence>KLASKLMEGDSEILKKIQKTFGEESVVNGMLNRKLLRKKLFSDKKELKKMNDITNKVLREHVAEIIQKMRRINKYSFIVVEAAVLFESGLYRLMDKNIWVDVSIENSVKRVKTRDNNTEKQVRDIYLRQTELENIKGNVDILISNNGSKSELRKTFNKTVLPELMNL</sequence>
<evidence type="ECO:0000313" key="5">
    <source>
        <dbReference type="Proteomes" id="UP000234857"/>
    </source>
</evidence>
<gene>
    <name evidence="4" type="primary">coaE</name>
    <name evidence="4" type="ORF">C0601_01190</name>
</gene>
<dbReference type="EC" id="2.7.1.24" evidence="3"/>
<dbReference type="InterPro" id="IPR027417">
    <property type="entry name" value="P-loop_NTPase"/>
</dbReference>
<evidence type="ECO:0000256" key="1">
    <source>
        <dbReference type="ARBA" id="ARBA00022741"/>
    </source>
</evidence>
<name>A0A2N5ZM16_MUIH1</name>
<dbReference type="SUPFAM" id="SSF52540">
    <property type="entry name" value="P-loop containing nucleoside triphosphate hydrolases"/>
    <property type="match status" value="1"/>
</dbReference>
<dbReference type="GO" id="GO:0004140">
    <property type="term" value="F:dephospho-CoA kinase activity"/>
    <property type="evidence" value="ECO:0007669"/>
    <property type="project" value="UniProtKB-UniRule"/>
</dbReference>
<feature type="non-terminal residue" evidence="4">
    <location>
        <position position="1"/>
    </location>
</feature>
<protein>
    <recommendedName>
        <fullName evidence="3">Dephospho-CoA kinase</fullName>
        <ecNumber evidence="3">2.7.1.24</ecNumber>
    </recommendedName>
</protein>
<dbReference type="EMBL" id="PKTG01000022">
    <property type="protein sequence ID" value="PLX19671.1"/>
    <property type="molecule type" value="Genomic_DNA"/>
</dbReference>
<dbReference type="NCBIfam" id="TIGR00152">
    <property type="entry name" value="dephospho-CoA kinase"/>
    <property type="match status" value="1"/>
</dbReference>
<evidence type="ECO:0000256" key="2">
    <source>
        <dbReference type="ARBA" id="ARBA00022840"/>
    </source>
</evidence>
<dbReference type="AlphaFoldDB" id="A0A2N5ZM16"/>
<dbReference type="Proteomes" id="UP000234857">
    <property type="component" value="Unassembled WGS sequence"/>
</dbReference>
<evidence type="ECO:0000256" key="3">
    <source>
        <dbReference type="NCBIfam" id="TIGR00152"/>
    </source>
</evidence>
<dbReference type="PANTHER" id="PTHR10695:SF46">
    <property type="entry name" value="BIFUNCTIONAL COENZYME A SYNTHASE-RELATED"/>
    <property type="match status" value="1"/>
</dbReference>
<dbReference type="GO" id="GO:0005524">
    <property type="term" value="F:ATP binding"/>
    <property type="evidence" value="ECO:0007669"/>
    <property type="project" value="UniProtKB-KW"/>
</dbReference>
<keyword evidence="4" id="KW-0808">Transferase</keyword>
<dbReference type="Pfam" id="PF01121">
    <property type="entry name" value="CoaE"/>
    <property type="match status" value="1"/>
</dbReference>
<keyword evidence="4" id="KW-0418">Kinase</keyword>
<keyword evidence="2" id="KW-0067">ATP-binding</keyword>
<dbReference type="InterPro" id="IPR001977">
    <property type="entry name" value="Depp_CoAkinase"/>
</dbReference>
<dbReference type="CDD" id="cd02022">
    <property type="entry name" value="DPCK"/>
    <property type="match status" value="1"/>
</dbReference>
<organism evidence="4 5">
    <name type="scientific">Muiribacterium halophilum</name>
    <dbReference type="NCBI Taxonomy" id="2053465"/>
    <lineage>
        <taxon>Bacteria</taxon>
        <taxon>Candidatus Muiribacteriota</taxon>
        <taxon>Candidatus Muiribacteriia</taxon>
        <taxon>Candidatus Muiribacteriales</taxon>
        <taxon>Candidatus Muiribacteriaceae</taxon>
        <taxon>Candidatus Muiribacterium</taxon>
    </lineage>
</organism>
<dbReference type="PROSITE" id="PS51219">
    <property type="entry name" value="DPCK"/>
    <property type="match status" value="1"/>
</dbReference>
<dbReference type="GO" id="GO:0005737">
    <property type="term" value="C:cytoplasm"/>
    <property type="evidence" value="ECO:0007669"/>
    <property type="project" value="UniProtKB-UniRule"/>
</dbReference>
<dbReference type="PANTHER" id="PTHR10695">
    <property type="entry name" value="DEPHOSPHO-COA KINASE-RELATED"/>
    <property type="match status" value="1"/>
</dbReference>
<reference evidence="4 5" key="1">
    <citation type="submission" date="2017-11" db="EMBL/GenBank/DDBJ databases">
        <title>Genome-resolved metagenomics identifies genetic mobility, metabolic interactions, and unexpected diversity in perchlorate-reducing communities.</title>
        <authorList>
            <person name="Barnum T.P."/>
            <person name="Figueroa I.A."/>
            <person name="Carlstrom C.I."/>
            <person name="Lucas L.N."/>
            <person name="Engelbrektson A.L."/>
            <person name="Coates J.D."/>
        </authorList>
    </citation>
    <scope>NUCLEOTIDE SEQUENCE [LARGE SCALE GENOMIC DNA]</scope>
    <source>
        <strain evidence="4">BM706</strain>
    </source>
</reference>
<keyword evidence="1" id="KW-0547">Nucleotide-binding</keyword>
<proteinExistence type="predicted"/>
<accession>A0A2N5ZM16</accession>